<gene>
    <name evidence="2" type="ORF">PHMEG_00033266</name>
</gene>
<proteinExistence type="predicted"/>
<accession>A0A225UU34</accession>
<evidence type="ECO:0000313" key="3">
    <source>
        <dbReference type="Proteomes" id="UP000198211"/>
    </source>
</evidence>
<organism evidence="2 3">
    <name type="scientific">Phytophthora megakarya</name>
    <dbReference type="NCBI Taxonomy" id="4795"/>
    <lineage>
        <taxon>Eukaryota</taxon>
        <taxon>Sar</taxon>
        <taxon>Stramenopiles</taxon>
        <taxon>Oomycota</taxon>
        <taxon>Peronosporomycetes</taxon>
        <taxon>Peronosporales</taxon>
        <taxon>Peronosporaceae</taxon>
        <taxon>Phytophthora</taxon>
    </lineage>
</organism>
<sequence length="142" mass="16162">MPKKNKTPSAGSITKPQPKTITGKCCPKCKREFSTLYSMRRHLDKKFICDKRSVKKREVEKKERRKAHNKAYYARRKWGISLSRMSTPLVLDRLLLKISGNDGTVMDSLLGRLRALKQDKLSSASSGSLLAELNSRLNGLKR</sequence>
<feature type="region of interest" description="Disordered" evidence="1">
    <location>
        <begin position="1"/>
        <end position="21"/>
    </location>
</feature>
<dbReference type="Proteomes" id="UP000198211">
    <property type="component" value="Unassembled WGS sequence"/>
</dbReference>
<evidence type="ECO:0000256" key="1">
    <source>
        <dbReference type="SAM" id="MobiDB-lite"/>
    </source>
</evidence>
<feature type="compositionally biased region" description="Polar residues" evidence="1">
    <location>
        <begin position="7"/>
        <end position="20"/>
    </location>
</feature>
<name>A0A225UU34_9STRA</name>
<keyword evidence="3" id="KW-1185">Reference proteome</keyword>
<comment type="caution">
    <text evidence="2">The sequence shown here is derived from an EMBL/GenBank/DDBJ whole genome shotgun (WGS) entry which is preliminary data.</text>
</comment>
<evidence type="ECO:0000313" key="2">
    <source>
        <dbReference type="EMBL" id="OWY96461.1"/>
    </source>
</evidence>
<dbReference type="EMBL" id="NBNE01011601">
    <property type="protein sequence ID" value="OWY96461.1"/>
    <property type="molecule type" value="Genomic_DNA"/>
</dbReference>
<protein>
    <submittedName>
        <fullName evidence="2">Uncharacterized protein</fullName>
    </submittedName>
</protein>
<dbReference type="OrthoDB" id="137048at2759"/>
<dbReference type="AlphaFoldDB" id="A0A225UU34"/>
<reference evidence="3" key="1">
    <citation type="submission" date="2017-03" db="EMBL/GenBank/DDBJ databases">
        <title>Phytopthora megakarya and P. palmivora, two closely related causual agents of cacao black pod achieved similar genome size and gene model numbers by different mechanisms.</title>
        <authorList>
            <person name="Ali S."/>
            <person name="Shao J."/>
            <person name="Larry D.J."/>
            <person name="Kronmiller B."/>
            <person name="Shen D."/>
            <person name="Strem M.D."/>
            <person name="Melnick R.L."/>
            <person name="Guiltinan M.J."/>
            <person name="Tyler B.M."/>
            <person name="Meinhardt L.W."/>
            <person name="Bailey B.A."/>
        </authorList>
    </citation>
    <scope>NUCLEOTIDE SEQUENCE [LARGE SCALE GENOMIC DNA]</scope>
    <source>
        <strain evidence="3">zdho120</strain>
    </source>
</reference>